<dbReference type="EMBL" id="CP065592">
    <property type="protein sequence ID" value="QPQ54267.1"/>
    <property type="molecule type" value="Genomic_DNA"/>
</dbReference>
<dbReference type="KEGG" id="sflv:IC614_07805"/>
<dbReference type="PANTHER" id="PTHR43451:SF1">
    <property type="entry name" value="ACETYLTRANSFERASE"/>
    <property type="match status" value="1"/>
</dbReference>
<dbReference type="AlphaFoldDB" id="A0A7T2GI23"/>
<dbReference type="RefSeq" id="WP_200970794.1">
    <property type="nucleotide sequence ID" value="NZ_CP065592.1"/>
</dbReference>
<feature type="coiled-coil region" evidence="1">
    <location>
        <begin position="262"/>
        <end position="289"/>
    </location>
</feature>
<dbReference type="InterPro" id="IPR016181">
    <property type="entry name" value="Acyl_CoA_acyltransferase"/>
</dbReference>
<accession>A0A7T2GI23</accession>
<feature type="domain" description="N-acetyltransferase" evidence="3">
    <location>
        <begin position="366"/>
        <end position="520"/>
    </location>
</feature>
<sequence length="520" mass="57089">MMNHDRTGDEPRFTALTIVEGSDHIPEVPLEPLIASGLESAETETRGLRRDGWTPERKRLFQETLAECGTVSKACRIVGMSAQSAYNLRNRDPLFGAGWDTALLLARQHLADEIMARCMNGVIEQVYRNGEVVAERYRYDNRLSIAMLNRLDARADRAERLGAGQHALAARWADYLDALGADKPDDARALLDPDAEKKAARKAREHQVHQLPLEEPEEIDHHIVWQKDDGVWWTDYPPPPDFDGDEDGSYDDGDYARTLTPAEAAVMDAREAEEEAEMAEDEEAQAARQRDIFFGFAGEEEEDLPEDEVEDKRPSSAISPTSVIPACSVSPPSSVIPAQAGIQPRVAQDSQSVWTPACAGATGEAMHIRPYAPADASALATLYARSVRHFGPRAYAPEQVDAWAAPPCPDRMAARCADGRTVLVAEGPDGTLLGYGDMEPDGHLDFLYTAPEGEGRGVGSALLAALEEVARAQGSARIFVEASELARPLFERRGFTLLRRNHFAIGGVPIHNDSMEKRLT</sequence>
<reference evidence="4 5" key="1">
    <citation type="submission" date="2020-11" db="EMBL/GenBank/DDBJ databases">
        <title>Genome seq and assembly of Sphingosinicella sp.</title>
        <authorList>
            <person name="Chhetri G."/>
        </authorList>
    </citation>
    <scope>NUCLEOTIDE SEQUENCE [LARGE SCALE GENOMIC DNA]</scope>
    <source>
        <strain evidence="4 5">UDD2</strain>
    </source>
</reference>
<keyword evidence="4" id="KW-0808">Transferase</keyword>
<evidence type="ECO:0000313" key="4">
    <source>
        <dbReference type="EMBL" id="QPQ54267.1"/>
    </source>
</evidence>
<keyword evidence="5" id="KW-1185">Reference proteome</keyword>
<dbReference type="InterPro" id="IPR052564">
    <property type="entry name" value="N-acetyltrans/Recomb-assoc"/>
</dbReference>
<evidence type="ECO:0000259" key="3">
    <source>
        <dbReference type="PROSITE" id="PS51186"/>
    </source>
</evidence>
<dbReference type="InterPro" id="IPR000182">
    <property type="entry name" value="GNAT_dom"/>
</dbReference>
<dbReference type="Pfam" id="PF13673">
    <property type="entry name" value="Acetyltransf_10"/>
    <property type="match status" value="1"/>
</dbReference>
<dbReference type="Gene3D" id="3.40.630.30">
    <property type="match status" value="1"/>
</dbReference>
<name>A0A7T2GI23_9SPHN</name>
<evidence type="ECO:0000256" key="1">
    <source>
        <dbReference type="SAM" id="Coils"/>
    </source>
</evidence>
<dbReference type="CDD" id="cd04301">
    <property type="entry name" value="NAT_SF"/>
    <property type="match status" value="1"/>
</dbReference>
<feature type="region of interest" description="Disordered" evidence="2">
    <location>
        <begin position="299"/>
        <end position="330"/>
    </location>
</feature>
<protein>
    <submittedName>
        <fullName evidence="4">GNAT family N-acetyltransferase</fullName>
    </submittedName>
</protein>
<evidence type="ECO:0000256" key="2">
    <source>
        <dbReference type="SAM" id="MobiDB-lite"/>
    </source>
</evidence>
<dbReference type="Proteomes" id="UP000594873">
    <property type="component" value="Chromosome"/>
</dbReference>
<keyword evidence="1" id="KW-0175">Coiled coil</keyword>
<feature type="compositionally biased region" description="Acidic residues" evidence="2">
    <location>
        <begin position="299"/>
        <end position="309"/>
    </location>
</feature>
<dbReference type="GO" id="GO:0016747">
    <property type="term" value="F:acyltransferase activity, transferring groups other than amino-acyl groups"/>
    <property type="evidence" value="ECO:0007669"/>
    <property type="project" value="InterPro"/>
</dbReference>
<dbReference type="PROSITE" id="PS51186">
    <property type="entry name" value="GNAT"/>
    <property type="match status" value="1"/>
</dbReference>
<organism evidence="4 5">
    <name type="scientific">Allosphingosinicella flava</name>
    <dbReference type="NCBI Taxonomy" id="2771430"/>
    <lineage>
        <taxon>Bacteria</taxon>
        <taxon>Pseudomonadati</taxon>
        <taxon>Pseudomonadota</taxon>
        <taxon>Alphaproteobacteria</taxon>
        <taxon>Sphingomonadales</taxon>
        <taxon>Sphingomonadaceae</taxon>
        <taxon>Allosphingosinicella</taxon>
    </lineage>
</organism>
<gene>
    <name evidence="4" type="ORF">IC614_07805</name>
</gene>
<dbReference type="SUPFAM" id="SSF55729">
    <property type="entry name" value="Acyl-CoA N-acyltransferases (Nat)"/>
    <property type="match status" value="1"/>
</dbReference>
<proteinExistence type="predicted"/>
<evidence type="ECO:0000313" key="5">
    <source>
        <dbReference type="Proteomes" id="UP000594873"/>
    </source>
</evidence>
<dbReference type="PANTHER" id="PTHR43451">
    <property type="entry name" value="ACETYLTRANSFERASE (GNAT) FAMILY PROTEIN"/>
    <property type="match status" value="1"/>
</dbReference>